<dbReference type="SMART" id="SM00326">
    <property type="entry name" value="SH3"/>
    <property type="match status" value="1"/>
</dbReference>
<comment type="subcellular location">
    <subcellularLocation>
        <location evidence="1">Cell membrane</location>
        <topology evidence="1">Multi-pass membrane protein</topology>
    </subcellularLocation>
</comment>
<evidence type="ECO:0000256" key="1">
    <source>
        <dbReference type="ARBA" id="ARBA00004651"/>
    </source>
</evidence>
<evidence type="ECO:0000256" key="9">
    <source>
        <dbReference type="PROSITE-ProRule" id="PRU00192"/>
    </source>
</evidence>
<evidence type="ECO:0000256" key="6">
    <source>
        <dbReference type="ARBA" id="ARBA00022989"/>
    </source>
</evidence>
<evidence type="ECO:0000256" key="3">
    <source>
        <dbReference type="ARBA" id="ARBA00022443"/>
    </source>
</evidence>
<dbReference type="InterPro" id="IPR036028">
    <property type="entry name" value="SH3-like_dom_sf"/>
</dbReference>
<dbReference type="EMBL" id="DF836382">
    <property type="protein sequence ID" value="GAN05482.1"/>
    <property type="molecule type" value="Genomic_DNA"/>
</dbReference>
<evidence type="ECO:0000256" key="4">
    <source>
        <dbReference type="ARBA" id="ARBA00022475"/>
    </source>
</evidence>
<evidence type="ECO:0000313" key="12">
    <source>
        <dbReference type="EMBL" id="GAN05482.1"/>
    </source>
</evidence>
<gene>
    <name evidence="12" type="ORF">MAM1_0093d04953</name>
</gene>
<dbReference type="PRINTS" id="PR00452">
    <property type="entry name" value="SH3DOMAIN"/>
</dbReference>
<dbReference type="PANTHER" id="PTHR15735">
    <property type="entry name" value="FCH AND DOUBLE SH3 DOMAINS PROTEIN"/>
    <property type="match status" value="1"/>
</dbReference>
<dbReference type="GO" id="GO:0005886">
    <property type="term" value="C:plasma membrane"/>
    <property type="evidence" value="ECO:0007669"/>
    <property type="project" value="UniProtKB-SubCell"/>
</dbReference>
<evidence type="ECO:0000256" key="10">
    <source>
        <dbReference type="SAM" id="Phobius"/>
    </source>
</evidence>
<dbReference type="InterPro" id="IPR035522">
    <property type="entry name" value="Sho1_SH3"/>
</dbReference>
<name>A0A0C9MQB0_9FUNG</name>
<proteinExistence type="inferred from homology"/>
<dbReference type="AlphaFoldDB" id="A0A0C9MQB0"/>
<keyword evidence="3 9" id="KW-0728">SH3 domain</keyword>
<comment type="similarity">
    <text evidence="2">Belongs to the SHO1 family.</text>
</comment>
<keyword evidence="8 10" id="KW-0472">Membrane</keyword>
<evidence type="ECO:0000256" key="8">
    <source>
        <dbReference type="ARBA" id="ARBA00023136"/>
    </source>
</evidence>
<dbReference type="GO" id="GO:0030833">
    <property type="term" value="P:regulation of actin filament polymerization"/>
    <property type="evidence" value="ECO:0007669"/>
    <property type="project" value="TreeGrafter"/>
</dbReference>
<dbReference type="CDD" id="cd11855">
    <property type="entry name" value="SH3_Sho1p"/>
    <property type="match status" value="1"/>
</dbReference>
<keyword evidence="6 10" id="KW-1133">Transmembrane helix</keyword>
<dbReference type="Gene3D" id="2.30.30.40">
    <property type="entry name" value="SH3 Domains"/>
    <property type="match status" value="1"/>
</dbReference>
<keyword evidence="5 10" id="KW-0812">Transmembrane</keyword>
<feature type="transmembrane region" description="Helical" evidence="10">
    <location>
        <begin position="65"/>
        <end position="86"/>
    </location>
</feature>
<keyword evidence="4" id="KW-1003">Cell membrane</keyword>
<dbReference type="PANTHER" id="PTHR15735:SF20">
    <property type="entry name" value="HIGH OSMOLARITY SIGNALING PROTEIN SHO1"/>
    <property type="match status" value="1"/>
</dbReference>
<keyword evidence="13" id="KW-1185">Reference proteome</keyword>
<dbReference type="PROSITE" id="PS50002">
    <property type="entry name" value="SH3"/>
    <property type="match status" value="1"/>
</dbReference>
<dbReference type="SUPFAM" id="SSF50044">
    <property type="entry name" value="SH3-domain"/>
    <property type="match status" value="1"/>
</dbReference>
<dbReference type="Proteomes" id="UP000053815">
    <property type="component" value="Unassembled WGS sequence"/>
</dbReference>
<evidence type="ECO:0000259" key="11">
    <source>
        <dbReference type="PROSITE" id="PS50002"/>
    </source>
</evidence>
<reference evidence="12" key="1">
    <citation type="submission" date="2014-09" db="EMBL/GenBank/DDBJ databases">
        <title>Draft genome sequence of an oleaginous Mucoromycotina fungus Mucor ambiguus NBRC6742.</title>
        <authorList>
            <person name="Takeda I."/>
            <person name="Yamane N."/>
            <person name="Morita T."/>
            <person name="Tamano K."/>
            <person name="Machida M."/>
            <person name="Baker S."/>
            <person name="Koike H."/>
        </authorList>
    </citation>
    <scope>NUCLEOTIDE SEQUENCE</scope>
    <source>
        <strain evidence="12">NBRC 6742</strain>
    </source>
</reference>
<dbReference type="STRING" id="91626.A0A0C9MQB0"/>
<dbReference type="Pfam" id="PF00018">
    <property type="entry name" value="SH3_1"/>
    <property type="match status" value="1"/>
</dbReference>
<feature type="domain" description="SH3" evidence="11">
    <location>
        <begin position="174"/>
        <end position="235"/>
    </location>
</feature>
<accession>A0A0C9MQB0</accession>
<keyword evidence="7" id="KW-0346">Stress response</keyword>
<protein>
    <submittedName>
        <fullName evidence="12">High osmolarity signaling protein Sho1</fullName>
    </submittedName>
</protein>
<evidence type="ECO:0000313" key="13">
    <source>
        <dbReference type="Proteomes" id="UP000053815"/>
    </source>
</evidence>
<organism evidence="12">
    <name type="scientific">Mucor ambiguus</name>
    <dbReference type="NCBI Taxonomy" id="91626"/>
    <lineage>
        <taxon>Eukaryota</taxon>
        <taxon>Fungi</taxon>
        <taxon>Fungi incertae sedis</taxon>
        <taxon>Mucoromycota</taxon>
        <taxon>Mucoromycotina</taxon>
        <taxon>Mucoromycetes</taxon>
        <taxon>Mucorales</taxon>
        <taxon>Mucorineae</taxon>
        <taxon>Mucoraceae</taxon>
        <taxon>Mucor</taxon>
    </lineage>
</organism>
<evidence type="ECO:0000256" key="7">
    <source>
        <dbReference type="ARBA" id="ARBA00023016"/>
    </source>
</evidence>
<sequence>MHAQGPKWCMVDHYISALHYAGTLDSVHVRHSATIQNGSSSIPLLTIQVDYVIQYTKSNIPKIPATAYVSGYIILLTVQYVWILVLGSDKSTFFGRLGHMEQVPLSHHHQQERAAQGFEPEFYSEKLNNESRQSQPNSATLNRALCAWHLDPLNSTTSVNTIAAIQKPSLGPIEYTEKVQALHAYNASAQDPNELSFDKGELLEIVDRKGNWWQARKSNGAIGIIPSNYVSIHVIQKYIVFTDMRWKHSLLNMDDNRLVGIRISPRVLIY</sequence>
<dbReference type="InterPro" id="IPR001452">
    <property type="entry name" value="SH3_domain"/>
</dbReference>
<dbReference type="OrthoDB" id="5983572at2759"/>
<evidence type="ECO:0000256" key="5">
    <source>
        <dbReference type="ARBA" id="ARBA00022692"/>
    </source>
</evidence>
<evidence type="ECO:0000256" key="2">
    <source>
        <dbReference type="ARBA" id="ARBA00009739"/>
    </source>
</evidence>